<dbReference type="OMA" id="THQCAVA"/>
<dbReference type="Pfam" id="PF06182">
    <property type="entry name" value="ABC2_membrane_6"/>
    <property type="match status" value="1"/>
</dbReference>
<dbReference type="Proteomes" id="UP000031307">
    <property type="component" value="Unassembled WGS sequence"/>
</dbReference>
<gene>
    <name evidence="2" type="ORF">DB43_DK00040</name>
</gene>
<dbReference type="EMBL" id="JSAM01000005">
    <property type="protein sequence ID" value="KIA78749.1"/>
    <property type="molecule type" value="Genomic_DNA"/>
</dbReference>
<keyword evidence="1" id="KW-1133">Transmembrane helix</keyword>
<organism evidence="2 3">
    <name type="scientific">Parachlamydia acanthamoebae</name>
    <dbReference type="NCBI Taxonomy" id="83552"/>
    <lineage>
        <taxon>Bacteria</taxon>
        <taxon>Pseudomonadati</taxon>
        <taxon>Chlamydiota</taxon>
        <taxon>Chlamydiia</taxon>
        <taxon>Parachlamydiales</taxon>
        <taxon>Parachlamydiaceae</taxon>
        <taxon>Parachlamydia</taxon>
    </lineage>
</organism>
<proteinExistence type="predicted"/>
<evidence type="ECO:0000313" key="3">
    <source>
        <dbReference type="Proteomes" id="UP000031307"/>
    </source>
</evidence>
<sequence>MKPSIHKSLFRSLRIWKLYFIISFKYFAAYKLSSILTILFSLIFLVGEILSVDVYYNFEDVINTWDKNSFYILLGTFNLMVYLYTFLFEIAHDEFVLKIKYGDLDFDLVKPMDSQMLSSIQRVDYPSLFNLPIPIWLVYLGVQGLSLNVTIIVFTMYIAMVLVGVFLIYLTHQCAVACAFWFTDSSNITTLSSQMVQLGSRPMQVYPKAIQFGFSYVIPFLLCTNLSVDILKQEFQMKNLMILLFGTCIFFFLVRVQWNLGLKRYASASS</sequence>
<accession>A0A0C1ERL8</accession>
<dbReference type="PANTHER" id="PTHR36833:SF2">
    <property type="entry name" value="SLR0610 PROTEIN"/>
    <property type="match status" value="1"/>
</dbReference>
<feature type="transmembrane region" description="Helical" evidence="1">
    <location>
        <begin position="240"/>
        <end position="258"/>
    </location>
</feature>
<dbReference type="PATRIC" id="fig|83552.4.peg.20"/>
<dbReference type="InterPro" id="IPR010390">
    <property type="entry name" value="ABC-2_transporter-like"/>
</dbReference>
<dbReference type="RefSeq" id="WP_013924443.1">
    <property type="nucleotide sequence ID" value="NZ_JSAM01000005.1"/>
</dbReference>
<name>A0A0C1ERL8_9BACT</name>
<keyword evidence="1" id="KW-0812">Transmembrane</keyword>
<dbReference type="PANTHER" id="PTHR36833">
    <property type="entry name" value="SLR0610 PROTEIN-RELATED"/>
    <property type="match status" value="1"/>
</dbReference>
<feature type="transmembrane region" description="Helical" evidence="1">
    <location>
        <begin position="161"/>
        <end position="182"/>
    </location>
</feature>
<evidence type="ECO:0000256" key="1">
    <source>
        <dbReference type="SAM" id="Phobius"/>
    </source>
</evidence>
<evidence type="ECO:0000313" key="2">
    <source>
        <dbReference type="EMBL" id="KIA78749.1"/>
    </source>
</evidence>
<feature type="transmembrane region" description="Helical" evidence="1">
    <location>
        <begin position="12"/>
        <end position="29"/>
    </location>
</feature>
<feature type="transmembrane region" description="Helical" evidence="1">
    <location>
        <begin position="70"/>
        <end position="88"/>
    </location>
</feature>
<feature type="transmembrane region" description="Helical" evidence="1">
    <location>
        <begin position="35"/>
        <end position="58"/>
    </location>
</feature>
<feature type="transmembrane region" description="Helical" evidence="1">
    <location>
        <begin position="209"/>
        <end position="228"/>
    </location>
</feature>
<comment type="caution">
    <text evidence="2">The sequence shown here is derived from an EMBL/GenBank/DDBJ whole genome shotgun (WGS) entry which is preliminary data.</text>
</comment>
<reference evidence="2 3" key="1">
    <citation type="journal article" date="2014" name="Mol. Biol. Evol.">
        <title>Massive expansion of Ubiquitination-related gene families within the Chlamydiae.</title>
        <authorList>
            <person name="Domman D."/>
            <person name="Collingro A."/>
            <person name="Lagkouvardos I."/>
            <person name="Gehre L."/>
            <person name="Weinmaier T."/>
            <person name="Rattei T."/>
            <person name="Subtil A."/>
            <person name="Horn M."/>
        </authorList>
    </citation>
    <scope>NUCLEOTIDE SEQUENCE [LARGE SCALE GENOMIC DNA]</scope>
    <source>
        <strain evidence="2 3">OEW1</strain>
    </source>
</reference>
<evidence type="ECO:0008006" key="4">
    <source>
        <dbReference type="Google" id="ProtNLM"/>
    </source>
</evidence>
<feature type="transmembrane region" description="Helical" evidence="1">
    <location>
        <begin position="133"/>
        <end position="154"/>
    </location>
</feature>
<protein>
    <recommendedName>
        <fullName evidence="4">ABC transporter permease protein</fullName>
    </recommendedName>
</protein>
<dbReference type="AlphaFoldDB" id="A0A0C1ERL8"/>
<keyword evidence="1" id="KW-0472">Membrane</keyword>